<dbReference type="PANTHER" id="PTHR23291:SF47">
    <property type="entry name" value="TRANSMEMBRANE BAX INHIBITOR MOTIF CONTAINING 7"/>
    <property type="match status" value="1"/>
</dbReference>
<feature type="transmembrane region" description="Helical" evidence="5">
    <location>
        <begin position="157"/>
        <end position="177"/>
    </location>
</feature>
<evidence type="ECO:0000313" key="8">
    <source>
        <dbReference type="EMBL" id="CAE0412092.1"/>
    </source>
</evidence>
<evidence type="ECO:0008006" key="9">
    <source>
        <dbReference type="Google" id="ProtNLM"/>
    </source>
</evidence>
<feature type="transmembrane region" description="Helical" evidence="5">
    <location>
        <begin position="123"/>
        <end position="145"/>
    </location>
</feature>
<dbReference type="AlphaFoldDB" id="A0A7S3L4Z7"/>
<gene>
    <name evidence="8" type="ORF">ACOF00016_LOCUS9367</name>
</gene>
<evidence type="ECO:0000256" key="1">
    <source>
        <dbReference type="ARBA" id="ARBA00004141"/>
    </source>
</evidence>
<feature type="transmembrane region" description="Helical" evidence="5">
    <location>
        <begin position="89"/>
        <end position="111"/>
    </location>
</feature>
<keyword evidence="7" id="KW-0732">Signal</keyword>
<evidence type="ECO:0000256" key="3">
    <source>
        <dbReference type="ARBA" id="ARBA00022989"/>
    </source>
</evidence>
<comment type="similarity">
    <text evidence="5">Belongs to the BI1 family.</text>
</comment>
<evidence type="ECO:0000256" key="6">
    <source>
        <dbReference type="SAM" id="MobiDB-lite"/>
    </source>
</evidence>
<feature type="transmembrane region" description="Helical" evidence="5">
    <location>
        <begin position="289"/>
        <end position="308"/>
    </location>
</feature>
<feature type="transmembrane region" description="Helical" evidence="5">
    <location>
        <begin position="189"/>
        <end position="206"/>
    </location>
</feature>
<keyword evidence="2 5" id="KW-0812">Transmembrane</keyword>
<sequence>MNLRFSLLLLAGFILGSAWADSFGLQDRHSGSRLTLRGGAGATRAAWGAKPKKEKISVKTPTTGRSPRQSQKEKDVMSEFLSRDSRTTFIGRVYAILTLQLAVTAGVITLFDRNKQWAHWMANSSALGPAAIPGVSLVLSTIAWYTMSKSASARRNIMGWGLLTLFTACEAVSVGFITSFFKFHSVVKTMGITALATAVVGLYTMLNKNPRYDLSQWGHSISSCGMVILSFGIEHLLELVGVLPKGFMPYSDFWYSAASACLFCAYLAYHTRLIVAGKYAKYQMSENDYIFGAITLYNDMINLFVYVLKMIGEEDH</sequence>
<feature type="signal peptide" evidence="7">
    <location>
        <begin position="1"/>
        <end position="20"/>
    </location>
</feature>
<evidence type="ECO:0000256" key="4">
    <source>
        <dbReference type="ARBA" id="ARBA00023136"/>
    </source>
</evidence>
<dbReference type="PANTHER" id="PTHR23291">
    <property type="entry name" value="BAX INHIBITOR-RELATED"/>
    <property type="match status" value="1"/>
</dbReference>
<dbReference type="Pfam" id="PF01027">
    <property type="entry name" value="Bax1-I"/>
    <property type="match status" value="1"/>
</dbReference>
<organism evidence="8">
    <name type="scientific">Amphora coffeiformis</name>
    <dbReference type="NCBI Taxonomy" id="265554"/>
    <lineage>
        <taxon>Eukaryota</taxon>
        <taxon>Sar</taxon>
        <taxon>Stramenopiles</taxon>
        <taxon>Ochrophyta</taxon>
        <taxon>Bacillariophyta</taxon>
        <taxon>Bacillariophyceae</taxon>
        <taxon>Bacillariophycidae</taxon>
        <taxon>Thalassiophysales</taxon>
        <taxon>Catenulaceae</taxon>
        <taxon>Amphora</taxon>
    </lineage>
</organism>
<feature type="transmembrane region" description="Helical" evidence="5">
    <location>
        <begin position="253"/>
        <end position="269"/>
    </location>
</feature>
<dbReference type="InterPro" id="IPR006214">
    <property type="entry name" value="Bax_inhibitor_1-related"/>
</dbReference>
<feature type="chain" id="PRO_5030789491" description="Transmembrane BAX inhibitor motif-containing protein 4" evidence="7">
    <location>
        <begin position="21"/>
        <end position="316"/>
    </location>
</feature>
<proteinExistence type="inferred from homology"/>
<accession>A0A7S3L4Z7</accession>
<reference evidence="8" key="1">
    <citation type="submission" date="2021-01" db="EMBL/GenBank/DDBJ databases">
        <authorList>
            <person name="Corre E."/>
            <person name="Pelletier E."/>
            <person name="Niang G."/>
            <person name="Scheremetjew M."/>
            <person name="Finn R."/>
            <person name="Kale V."/>
            <person name="Holt S."/>
            <person name="Cochrane G."/>
            <person name="Meng A."/>
            <person name="Brown T."/>
            <person name="Cohen L."/>
        </authorList>
    </citation>
    <scope>NUCLEOTIDE SEQUENCE</scope>
    <source>
        <strain evidence="8">CCMP127</strain>
    </source>
</reference>
<feature type="transmembrane region" description="Helical" evidence="5">
    <location>
        <begin position="218"/>
        <end position="241"/>
    </location>
</feature>
<dbReference type="GO" id="GO:0016020">
    <property type="term" value="C:membrane"/>
    <property type="evidence" value="ECO:0007669"/>
    <property type="project" value="UniProtKB-SubCell"/>
</dbReference>
<feature type="region of interest" description="Disordered" evidence="6">
    <location>
        <begin position="49"/>
        <end position="77"/>
    </location>
</feature>
<feature type="compositionally biased region" description="Polar residues" evidence="6">
    <location>
        <begin position="59"/>
        <end position="69"/>
    </location>
</feature>
<evidence type="ECO:0000256" key="7">
    <source>
        <dbReference type="SAM" id="SignalP"/>
    </source>
</evidence>
<evidence type="ECO:0000256" key="2">
    <source>
        <dbReference type="ARBA" id="ARBA00022692"/>
    </source>
</evidence>
<keyword evidence="4 5" id="KW-0472">Membrane</keyword>
<keyword evidence="3 5" id="KW-1133">Transmembrane helix</keyword>
<name>A0A7S3L4Z7_9STRA</name>
<comment type="subcellular location">
    <subcellularLocation>
        <location evidence="1">Membrane</location>
        <topology evidence="1">Multi-pass membrane protein</topology>
    </subcellularLocation>
</comment>
<evidence type="ECO:0000256" key="5">
    <source>
        <dbReference type="RuleBase" id="RU004379"/>
    </source>
</evidence>
<dbReference type="EMBL" id="HBIM01011274">
    <property type="protein sequence ID" value="CAE0412092.1"/>
    <property type="molecule type" value="Transcribed_RNA"/>
</dbReference>
<protein>
    <recommendedName>
        <fullName evidence="9">Transmembrane BAX inhibitor motif-containing protein 4</fullName>
    </recommendedName>
</protein>